<proteinExistence type="predicted"/>
<keyword evidence="3" id="KW-1185">Reference proteome</keyword>
<dbReference type="EMBL" id="MF893340">
    <property type="protein sequence ID" value="ATN92865.1"/>
    <property type="molecule type" value="Genomic_DNA"/>
</dbReference>
<feature type="transmembrane region" description="Helical" evidence="1">
    <location>
        <begin position="103"/>
        <end position="122"/>
    </location>
</feature>
<evidence type="ECO:0000313" key="3">
    <source>
        <dbReference type="Proteomes" id="UP000244827"/>
    </source>
</evidence>
<accession>A0A2R2YAS3</accession>
<dbReference type="Proteomes" id="UP000244827">
    <property type="component" value="Segment"/>
</dbReference>
<keyword evidence="1" id="KW-1133">Transmembrane helix</keyword>
<name>A0A2R2YAS3_9CAUD</name>
<gene>
    <name evidence="2" type="ORF">PPSC2_102</name>
</gene>
<reference evidence="2 3" key="1">
    <citation type="journal article" date="2018" name="Arch. Virol.">
        <title>Genomic characterization and phylogenetic analysis of the novel Pseudomonas phage PPSC2.</title>
        <authorList>
            <person name="Wu X."/>
            <person name="Wu Y."/>
            <person name="Tang Y."/>
            <person name="Gan B."/>
        </authorList>
    </citation>
    <scope>NUCLEOTIDE SEQUENCE [LARGE SCALE GENOMIC DNA]</scope>
</reference>
<evidence type="ECO:0000256" key="1">
    <source>
        <dbReference type="SAM" id="Phobius"/>
    </source>
</evidence>
<evidence type="ECO:0000313" key="2">
    <source>
        <dbReference type="EMBL" id="ATN92865.1"/>
    </source>
</evidence>
<protein>
    <submittedName>
        <fullName evidence="2">Uncharacterized protein</fullName>
    </submittedName>
</protein>
<organism evidence="2 3">
    <name type="scientific">Pseudomonas phage PPSC2</name>
    <dbReference type="NCBI Taxonomy" id="2041350"/>
    <lineage>
        <taxon>Viruses</taxon>
        <taxon>Duplodnaviria</taxon>
        <taxon>Heunggongvirae</taxon>
        <taxon>Uroviricota</taxon>
        <taxon>Caudoviricetes</taxon>
        <taxon>Vandenendeviridae</taxon>
        <taxon>Gorskivirinae</taxon>
        <taxon>Shenlongvirus</taxon>
        <taxon>Shenlongvirus PPSC2</taxon>
    </lineage>
</organism>
<keyword evidence="1" id="KW-0812">Transmembrane</keyword>
<sequence>MAAIRRPPKVPVKPKAKPVVPLHQQILGKHQIELDNVEDLRYKLELAYDADSIEYDSYLECHDVLDARESKALEALEKSRGKKLDKTIPVRVKVVQTKPWKPWQVKLFMVITFLIFFKVFTFKP</sequence>
<keyword evidence="1" id="KW-0472">Membrane</keyword>